<dbReference type="OrthoDB" id="2417874at2759"/>
<sequence>MTRWTNIANTLILSKLWHVVIHVASFPQVALKKIKSTIYQFVISWLFAPLKGNSFFLPRDQRGLGLVDIGSVTMTFYLTSRINCSTTPFDPQMMLHTMLYPFCSPLLFTKMPSTYHPEEGSPCHDQLSAVIIHSKNADGMYFLPFVAISMAYQQHPIPMQLNRELRFVMLDMANLDVGRHFSNQLGKQQ</sequence>
<comment type="caution">
    <text evidence="1">The sequence shown here is derived from an EMBL/GenBank/DDBJ whole genome shotgun (WGS) entry which is preliminary data.</text>
</comment>
<organism evidence="1 2">
    <name type="scientific">Mucor lusitanicus CBS 277.49</name>
    <dbReference type="NCBI Taxonomy" id="747725"/>
    <lineage>
        <taxon>Eukaryota</taxon>
        <taxon>Fungi</taxon>
        <taxon>Fungi incertae sedis</taxon>
        <taxon>Mucoromycota</taxon>
        <taxon>Mucoromycotina</taxon>
        <taxon>Mucoromycetes</taxon>
        <taxon>Mucorales</taxon>
        <taxon>Mucorineae</taxon>
        <taxon>Mucoraceae</taxon>
        <taxon>Mucor</taxon>
    </lineage>
</organism>
<dbReference type="STRING" id="747725.A0A162QF26"/>
<evidence type="ECO:0000313" key="1">
    <source>
        <dbReference type="EMBL" id="OAD01500.1"/>
    </source>
</evidence>
<dbReference type="VEuPathDB" id="FungiDB:MUCCIDRAFT_112950"/>
<dbReference type="Proteomes" id="UP000077051">
    <property type="component" value="Unassembled WGS sequence"/>
</dbReference>
<evidence type="ECO:0000313" key="2">
    <source>
        <dbReference type="Proteomes" id="UP000077051"/>
    </source>
</evidence>
<dbReference type="AlphaFoldDB" id="A0A162QF26"/>
<name>A0A162QF26_MUCCL</name>
<proteinExistence type="predicted"/>
<protein>
    <submittedName>
        <fullName evidence="1">Uncharacterized protein</fullName>
    </submittedName>
</protein>
<reference evidence="1 2" key="1">
    <citation type="submission" date="2015-06" db="EMBL/GenBank/DDBJ databases">
        <title>Expansion of signal transduction pathways in fungi by whole-genome duplication.</title>
        <authorList>
            <consortium name="DOE Joint Genome Institute"/>
            <person name="Corrochano L.M."/>
            <person name="Kuo A."/>
            <person name="Marcet-Houben M."/>
            <person name="Polaino S."/>
            <person name="Salamov A."/>
            <person name="Villalobos J.M."/>
            <person name="Alvarez M.I."/>
            <person name="Avalos J."/>
            <person name="Benito E.P."/>
            <person name="Benoit I."/>
            <person name="Burger G."/>
            <person name="Camino L.P."/>
            <person name="Canovas D."/>
            <person name="Cerda-Olmedo E."/>
            <person name="Cheng J.-F."/>
            <person name="Dominguez A."/>
            <person name="Elias M."/>
            <person name="Eslava A.P."/>
            <person name="Glaser F."/>
            <person name="Grimwood J."/>
            <person name="Gutierrez G."/>
            <person name="Heitman J."/>
            <person name="Henrissat B."/>
            <person name="Iturriaga E.A."/>
            <person name="Lang B.F."/>
            <person name="Lavin J.L."/>
            <person name="Lee S."/>
            <person name="Li W."/>
            <person name="Lindquist E."/>
            <person name="Lopez-Garcia S."/>
            <person name="Luque E.M."/>
            <person name="Marcos A.T."/>
            <person name="Martin J."/>
            <person name="Mccluskey K."/>
            <person name="Medina H.R."/>
            <person name="Miralles-Duran A."/>
            <person name="Miyazaki A."/>
            <person name="Munoz-Torres E."/>
            <person name="Oguiza J.A."/>
            <person name="Ohm R."/>
            <person name="Olmedo M."/>
            <person name="Orejas M."/>
            <person name="Ortiz-Castellanos L."/>
            <person name="Pisabarro A.G."/>
            <person name="Rodriguez-Romero J."/>
            <person name="Ruiz-Herrera J."/>
            <person name="Ruiz-Vazquez R."/>
            <person name="Sanz C."/>
            <person name="Schackwitz W."/>
            <person name="Schmutz J."/>
            <person name="Shahriari M."/>
            <person name="Shelest E."/>
            <person name="Silva-Franco F."/>
            <person name="Soanes D."/>
            <person name="Syed K."/>
            <person name="Tagua V.G."/>
            <person name="Talbot N.J."/>
            <person name="Thon M."/>
            <person name="De Vries R.P."/>
            <person name="Wiebenga A."/>
            <person name="Yadav J.S."/>
            <person name="Braun E.L."/>
            <person name="Baker S."/>
            <person name="Garre V."/>
            <person name="Horwitz B."/>
            <person name="Torres-Martinez S."/>
            <person name="Idnurm A."/>
            <person name="Herrera-Estrella A."/>
            <person name="Gabaldon T."/>
            <person name="Grigoriev I.V."/>
        </authorList>
    </citation>
    <scope>NUCLEOTIDE SEQUENCE [LARGE SCALE GENOMIC DNA]</scope>
    <source>
        <strain evidence="1 2">CBS 277.49</strain>
    </source>
</reference>
<gene>
    <name evidence="1" type="ORF">MUCCIDRAFT_112950</name>
</gene>
<dbReference type="EMBL" id="AMYB01000006">
    <property type="protein sequence ID" value="OAD01500.1"/>
    <property type="molecule type" value="Genomic_DNA"/>
</dbReference>
<keyword evidence="2" id="KW-1185">Reference proteome</keyword>
<accession>A0A162QF26</accession>